<dbReference type="BioCyc" id="LBOR1193007:G11KN-1837-MONOMER"/>
<comment type="caution">
    <text evidence="1">The sequence shown here is derived from an EMBL/GenBank/DDBJ whole genome shotgun (WGS) entry which is preliminary data.</text>
</comment>
<name>M3F764_LEPBO</name>
<proteinExistence type="predicted"/>
<dbReference type="AlphaFoldDB" id="M3F764"/>
<dbReference type="EMBL" id="AKWO02000106">
    <property type="protein sequence ID" value="EMF97812.1"/>
    <property type="molecule type" value="Genomic_DNA"/>
</dbReference>
<gene>
    <name evidence="1" type="ORF">LEP1GSC123_4198</name>
</gene>
<protein>
    <submittedName>
        <fullName evidence="1">Uncharacterized protein</fullName>
    </submittedName>
</protein>
<organism evidence="1 2">
    <name type="scientific">Leptospira borgpetersenii str. 200701203</name>
    <dbReference type="NCBI Taxonomy" id="1193007"/>
    <lineage>
        <taxon>Bacteria</taxon>
        <taxon>Pseudomonadati</taxon>
        <taxon>Spirochaetota</taxon>
        <taxon>Spirochaetia</taxon>
        <taxon>Leptospirales</taxon>
        <taxon>Leptospiraceae</taxon>
        <taxon>Leptospira</taxon>
    </lineage>
</organism>
<evidence type="ECO:0000313" key="2">
    <source>
        <dbReference type="Proteomes" id="UP000011783"/>
    </source>
</evidence>
<evidence type="ECO:0000313" key="1">
    <source>
        <dbReference type="EMBL" id="EMF97812.1"/>
    </source>
</evidence>
<dbReference type="Proteomes" id="UP000011783">
    <property type="component" value="Unassembled WGS sequence"/>
</dbReference>
<sequence length="44" mass="5379">MIREGKTARFILEFNEKQIPVFLREKPFFLTLLKKVLVREWTVI</sequence>
<reference evidence="1 2" key="1">
    <citation type="submission" date="2013-01" db="EMBL/GenBank/DDBJ databases">
        <authorList>
            <person name="Harkins D.M."/>
            <person name="Durkin A.S."/>
            <person name="Brinkac L.M."/>
            <person name="Haft D.H."/>
            <person name="Selengut J.D."/>
            <person name="Sanka R."/>
            <person name="DePew J."/>
            <person name="Purushe J."/>
            <person name="Picardeau M."/>
            <person name="Werts C."/>
            <person name="Goarant C."/>
            <person name="Vinetz J.M."/>
            <person name="Sutton G.G."/>
            <person name="Nierman W.C."/>
            <person name="Fouts D.E."/>
        </authorList>
    </citation>
    <scope>NUCLEOTIDE SEQUENCE [LARGE SCALE GENOMIC DNA]</scope>
    <source>
        <strain evidence="1 2">200701203</strain>
    </source>
</reference>
<accession>M3F764</accession>